<evidence type="ECO:0000259" key="3">
    <source>
        <dbReference type="Pfam" id="PF14771"/>
    </source>
</evidence>
<feature type="signal peptide" evidence="2">
    <location>
        <begin position="1"/>
        <end position="21"/>
    </location>
</feature>
<feature type="domain" description="DUF4476" evidence="3">
    <location>
        <begin position="245"/>
        <end position="329"/>
    </location>
</feature>
<dbReference type="Proteomes" id="UP001479606">
    <property type="component" value="Unassembled WGS sequence"/>
</dbReference>
<protein>
    <submittedName>
        <fullName evidence="4">DUF4476 domain-containing protein</fullName>
    </submittedName>
</protein>
<reference evidence="4 5" key="1">
    <citation type="journal article" date="2018" name="Arch. Microbiol.">
        <title>Hymenobacter segetis sp. nov., isolated from soil.</title>
        <authorList>
            <person name="Ten L.N."/>
            <person name="Lim S.J."/>
            <person name="Kim B.O."/>
            <person name="Kang I.K."/>
            <person name="Jung H.Y."/>
        </authorList>
    </citation>
    <scope>NUCLEOTIDE SEQUENCE [LARGE SCALE GENOMIC DNA]</scope>
    <source>
        <strain evidence="4 5">S7-3-11</strain>
    </source>
</reference>
<feature type="compositionally biased region" description="Gly residues" evidence="1">
    <location>
        <begin position="212"/>
        <end position="224"/>
    </location>
</feature>
<evidence type="ECO:0000313" key="5">
    <source>
        <dbReference type="Proteomes" id="UP001479606"/>
    </source>
</evidence>
<keyword evidence="5" id="KW-1185">Reference proteome</keyword>
<feature type="chain" id="PRO_5046474086" evidence="2">
    <location>
        <begin position="22"/>
        <end position="338"/>
    </location>
</feature>
<name>A0ABU9M1M5_9BACT</name>
<feature type="region of interest" description="Disordered" evidence="1">
    <location>
        <begin position="175"/>
        <end position="238"/>
    </location>
</feature>
<sequence length="338" mass="35420">MKKALLLALAGLFAAVAPALAYPPMPANVNFSSERGVPFGLVLDGRPLTRGMARQVHVDQLMPGQHWADFSVPTAYGGALRFRSRVWLEPGLETTFVLVTRPGRPLYLQQVNAVALYAPGYGGNSYYNGGGRYNSPVPYGQSGGYGNQGSYGNDPYNGGNSGYGNGGYNSAPAPSAGPGYGTPNTPSGGYGNNPNYPSNGGGYGNNPNSPSGGYGNNPNGGGYNNGPTPGNYPSTATSSYRTLAPQDVDALVKTVQGRIAEASKLNAAKDGLAQRSLRADELSRLLRTINSEACRIDLATFAYSHVSDPENFDRVYDVFETESAAKTVEAAVNSAAQH</sequence>
<dbReference type="Pfam" id="PF14771">
    <property type="entry name" value="DUF4476"/>
    <property type="match status" value="1"/>
</dbReference>
<keyword evidence="2" id="KW-0732">Signal</keyword>
<dbReference type="EMBL" id="JBCEVZ010000076">
    <property type="protein sequence ID" value="MEL5996491.1"/>
    <property type="molecule type" value="Genomic_DNA"/>
</dbReference>
<comment type="caution">
    <text evidence="4">The sequence shown here is derived from an EMBL/GenBank/DDBJ whole genome shotgun (WGS) entry which is preliminary data.</text>
</comment>
<feature type="compositionally biased region" description="Low complexity" evidence="1">
    <location>
        <begin position="225"/>
        <end position="235"/>
    </location>
</feature>
<dbReference type="InterPro" id="IPR028011">
    <property type="entry name" value="DUF4476"/>
</dbReference>
<dbReference type="RefSeq" id="WP_342300938.1">
    <property type="nucleotide sequence ID" value="NZ_JBCEVZ010000076.1"/>
</dbReference>
<evidence type="ECO:0000256" key="1">
    <source>
        <dbReference type="SAM" id="MobiDB-lite"/>
    </source>
</evidence>
<accession>A0ABU9M1M5</accession>
<organism evidence="4 5">
    <name type="scientific">Hymenobacter segetis</name>
    <dbReference type="NCBI Taxonomy" id="2025509"/>
    <lineage>
        <taxon>Bacteria</taxon>
        <taxon>Pseudomonadati</taxon>
        <taxon>Bacteroidota</taxon>
        <taxon>Cytophagia</taxon>
        <taxon>Cytophagales</taxon>
        <taxon>Hymenobacteraceae</taxon>
        <taxon>Hymenobacter</taxon>
    </lineage>
</organism>
<evidence type="ECO:0000313" key="4">
    <source>
        <dbReference type="EMBL" id="MEL5996491.1"/>
    </source>
</evidence>
<evidence type="ECO:0000256" key="2">
    <source>
        <dbReference type="SAM" id="SignalP"/>
    </source>
</evidence>
<proteinExistence type="predicted"/>
<gene>
    <name evidence="4" type="ORF">AAFH49_19920</name>
</gene>
<feature type="compositionally biased region" description="Low complexity" evidence="1">
    <location>
        <begin position="181"/>
        <end position="198"/>
    </location>
</feature>